<keyword evidence="4 6" id="KW-1133">Transmembrane helix</keyword>
<dbReference type="RefSeq" id="WP_146389444.1">
    <property type="nucleotide sequence ID" value="NZ_VOHK01000012.1"/>
</dbReference>
<feature type="transmembrane region" description="Helical" evidence="6">
    <location>
        <begin position="92"/>
        <end position="116"/>
    </location>
</feature>
<feature type="transmembrane region" description="Helical" evidence="6">
    <location>
        <begin position="370"/>
        <end position="393"/>
    </location>
</feature>
<evidence type="ECO:0000256" key="3">
    <source>
        <dbReference type="ARBA" id="ARBA00022692"/>
    </source>
</evidence>
<keyword evidence="5 6" id="KW-0472">Membrane</keyword>
<evidence type="ECO:0000256" key="4">
    <source>
        <dbReference type="ARBA" id="ARBA00022989"/>
    </source>
</evidence>
<dbReference type="InterPro" id="IPR002797">
    <property type="entry name" value="Polysacc_synth"/>
</dbReference>
<dbReference type="OrthoDB" id="103403at2"/>
<dbReference type="Pfam" id="PF01943">
    <property type="entry name" value="Polysacc_synt"/>
    <property type="match status" value="1"/>
</dbReference>
<protein>
    <submittedName>
        <fullName evidence="7">Oligosaccharide flippase family protein</fullName>
    </submittedName>
</protein>
<reference evidence="7 8" key="1">
    <citation type="journal article" date="2008" name="Int. J. Syst. Evol. Microbiol.">
        <title>Luteimonas marina sp. nov., isolated from seawater.</title>
        <authorList>
            <person name="Baik K.S."/>
            <person name="Park S.C."/>
            <person name="Kim M.S."/>
            <person name="Kim E.M."/>
            <person name="Park C."/>
            <person name="Chun J."/>
            <person name="Seong C.N."/>
        </authorList>
    </citation>
    <scope>NUCLEOTIDE SEQUENCE [LARGE SCALE GENOMIC DNA]</scope>
    <source>
        <strain evidence="7 8">FR1330</strain>
    </source>
</reference>
<feature type="transmembrane region" description="Helical" evidence="6">
    <location>
        <begin position="307"/>
        <end position="332"/>
    </location>
</feature>
<keyword evidence="8" id="KW-1185">Reference proteome</keyword>
<feature type="transmembrane region" description="Helical" evidence="6">
    <location>
        <begin position="46"/>
        <end position="71"/>
    </location>
</feature>
<proteinExistence type="predicted"/>
<feature type="transmembrane region" description="Helical" evidence="6">
    <location>
        <begin position="12"/>
        <end position="34"/>
    </location>
</feature>
<feature type="transmembrane region" description="Helical" evidence="6">
    <location>
        <begin position="263"/>
        <end position="286"/>
    </location>
</feature>
<dbReference type="InterPro" id="IPR050833">
    <property type="entry name" value="Poly_Biosynth_Transport"/>
</dbReference>
<feature type="transmembrane region" description="Helical" evidence="6">
    <location>
        <begin position="338"/>
        <end position="363"/>
    </location>
</feature>
<keyword evidence="2" id="KW-1003">Cell membrane</keyword>
<sequence>MNTRNTIVKNTLFSSMGIYTEYFLGMLTSIIIARHLGPSDFGAYSLVIWLVATGVAITNAGVASAVIKFIAELRGAGRDGQIRPLLTWAWRVQAGFLAVSVLVGGTLFVVYGAWIMPDFNHAALLIALVATTALRAMYMFNIAIAKGYEAFRVTAAISVIVTPLNLLMVLAAWLLDGPMEWFLVAFMASSLLFWWVSRRQVAPLLPPPDLREPLDANLRRRLRSYTALVAVTVAVTFITASEVEVLFLTLFDSTASAGQFKVAYQLATGALLLVPGVFAALLLPMMANALGQGHDVANRRLAMSTTYLCMLAAPLVAFGVAFADTIIGLLYGQAFAPAALVFAVCLSAGAASVLSQGASAYLLGSDRQRALMMLVLVCSLVKVALDIVLIKLYGLTGAMVASGTTTVLMASLVIGLALHYSGASLEWSRMFRILLAAAVAGGLAWLLDGQLPALAALAVGGLLLAALYFAGTLLFGVWNATDIRHFLEIHNRYAHGRPAFMGRLLGWAATRAGASR</sequence>
<feature type="transmembrane region" description="Helical" evidence="6">
    <location>
        <begin position="227"/>
        <end position="251"/>
    </location>
</feature>
<keyword evidence="3 6" id="KW-0812">Transmembrane</keyword>
<evidence type="ECO:0000256" key="6">
    <source>
        <dbReference type="SAM" id="Phobius"/>
    </source>
</evidence>
<dbReference type="AlphaFoldDB" id="A0A5C5TVF7"/>
<feature type="transmembrane region" description="Helical" evidence="6">
    <location>
        <begin position="153"/>
        <end position="175"/>
    </location>
</feature>
<accession>A0A5C5TVF7</accession>
<comment type="subcellular location">
    <subcellularLocation>
        <location evidence="1">Cell membrane</location>
        <topology evidence="1">Multi-pass membrane protein</topology>
    </subcellularLocation>
</comment>
<feature type="transmembrane region" description="Helical" evidence="6">
    <location>
        <begin position="430"/>
        <end position="447"/>
    </location>
</feature>
<comment type="caution">
    <text evidence="7">The sequence shown here is derived from an EMBL/GenBank/DDBJ whole genome shotgun (WGS) entry which is preliminary data.</text>
</comment>
<evidence type="ECO:0000256" key="2">
    <source>
        <dbReference type="ARBA" id="ARBA00022475"/>
    </source>
</evidence>
<name>A0A5C5TVF7_9GAMM</name>
<dbReference type="PANTHER" id="PTHR30250:SF11">
    <property type="entry name" value="O-ANTIGEN TRANSPORTER-RELATED"/>
    <property type="match status" value="1"/>
</dbReference>
<feature type="transmembrane region" description="Helical" evidence="6">
    <location>
        <begin position="399"/>
        <end position="418"/>
    </location>
</feature>
<feature type="transmembrane region" description="Helical" evidence="6">
    <location>
        <begin position="181"/>
        <end position="197"/>
    </location>
</feature>
<evidence type="ECO:0000313" key="7">
    <source>
        <dbReference type="EMBL" id="TWT17245.1"/>
    </source>
</evidence>
<dbReference type="PANTHER" id="PTHR30250">
    <property type="entry name" value="PST FAMILY PREDICTED COLANIC ACID TRANSPORTER"/>
    <property type="match status" value="1"/>
</dbReference>
<evidence type="ECO:0000313" key="8">
    <source>
        <dbReference type="Proteomes" id="UP000319980"/>
    </source>
</evidence>
<dbReference type="GO" id="GO:0005886">
    <property type="term" value="C:plasma membrane"/>
    <property type="evidence" value="ECO:0007669"/>
    <property type="project" value="UniProtKB-SubCell"/>
</dbReference>
<evidence type="ECO:0000256" key="5">
    <source>
        <dbReference type="ARBA" id="ARBA00023136"/>
    </source>
</evidence>
<dbReference type="Proteomes" id="UP000319980">
    <property type="component" value="Unassembled WGS sequence"/>
</dbReference>
<organism evidence="7 8">
    <name type="scientific">Luteimonas marina</name>
    <dbReference type="NCBI Taxonomy" id="488485"/>
    <lineage>
        <taxon>Bacteria</taxon>
        <taxon>Pseudomonadati</taxon>
        <taxon>Pseudomonadota</taxon>
        <taxon>Gammaproteobacteria</taxon>
        <taxon>Lysobacterales</taxon>
        <taxon>Lysobacteraceae</taxon>
        <taxon>Luteimonas</taxon>
    </lineage>
</organism>
<feature type="transmembrane region" description="Helical" evidence="6">
    <location>
        <begin position="122"/>
        <end position="141"/>
    </location>
</feature>
<feature type="transmembrane region" description="Helical" evidence="6">
    <location>
        <begin position="453"/>
        <end position="478"/>
    </location>
</feature>
<evidence type="ECO:0000256" key="1">
    <source>
        <dbReference type="ARBA" id="ARBA00004651"/>
    </source>
</evidence>
<gene>
    <name evidence="7" type="ORF">FQY83_17285</name>
</gene>
<dbReference type="EMBL" id="VOHK01000012">
    <property type="protein sequence ID" value="TWT17245.1"/>
    <property type="molecule type" value="Genomic_DNA"/>
</dbReference>